<keyword evidence="2" id="KW-0238">DNA-binding</keyword>
<reference evidence="7" key="1">
    <citation type="submission" date="2017-03" db="EMBL/GenBank/DDBJ databases">
        <title>Structural and Functional Analysis of Transcription Factor Gene HbbZIP40 in Hevea brasiliensis Muell. Arg.</title>
        <authorList>
            <person name="Zhang Y."/>
            <person name="Zhang D."/>
        </authorList>
    </citation>
    <scope>NUCLEOTIDE SEQUENCE</scope>
</reference>
<accession>A0A2L1CF22</accession>
<dbReference type="GO" id="GO:0005634">
    <property type="term" value="C:nucleus"/>
    <property type="evidence" value="ECO:0007669"/>
    <property type="project" value="UniProtKB-SubCell"/>
</dbReference>
<keyword evidence="4" id="KW-0175">Coiled coil</keyword>
<feature type="coiled-coil region" evidence="4">
    <location>
        <begin position="238"/>
        <end position="277"/>
    </location>
</feature>
<dbReference type="InterPro" id="IPR004827">
    <property type="entry name" value="bZIP"/>
</dbReference>
<evidence type="ECO:0000313" key="7">
    <source>
        <dbReference type="EMBL" id="AVC05648.1"/>
    </source>
</evidence>
<name>A0A2L1CF22_HEVBR</name>
<evidence type="ECO:0000256" key="3">
    <source>
        <dbReference type="ARBA" id="ARBA00023242"/>
    </source>
</evidence>
<sequence length="299" mass="32878">MALSKVMATSSTTNPDPPRQPSLCSSLSIPLADLQNQNQNQNQFSSSQSPLLSATMDDLLKNIYSYPTQLTPNDLHVPSFSSGASISRDGGFPLLKEAASKSVDEVWKEIVAGGDQRREGNCGGGGGGIEGMTLEDFLTKAGAVREEDVRGVGVPVQVGAAVGAYGVDSNSKITNDNNNYDNGEFQGAGNGMMMVAEGGKGRQKRRAVEEPPMDKATQQKQRRMIKNRESAARSRERKQAYTVELESLVTQLEEENSRLLREEVEQKKKRFKELMENLIPVVEKRRPPHVLRRVNSVQW</sequence>
<dbReference type="PANTHER" id="PTHR22952:SF392">
    <property type="entry name" value="BZIP TRANSCRIPTION FACTOR 12"/>
    <property type="match status" value="1"/>
</dbReference>
<dbReference type="EMBL" id="KY807075">
    <property type="protein sequence ID" value="AVC05648.1"/>
    <property type="molecule type" value="mRNA"/>
</dbReference>
<dbReference type="FunFam" id="1.20.5.170:FF:000036">
    <property type="entry name" value="ABSCISIC ACID-INSENSITIVE 5-like protein 2"/>
    <property type="match status" value="1"/>
</dbReference>
<organism evidence="7">
    <name type="scientific">Hevea brasiliensis</name>
    <name type="common">Para rubber tree</name>
    <name type="synonym">Siphonia brasiliensis</name>
    <dbReference type="NCBI Taxonomy" id="3981"/>
    <lineage>
        <taxon>Eukaryota</taxon>
        <taxon>Viridiplantae</taxon>
        <taxon>Streptophyta</taxon>
        <taxon>Embryophyta</taxon>
        <taxon>Tracheophyta</taxon>
        <taxon>Spermatophyta</taxon>
        <taxon>Magnoliopsida</taxon>
        <taxon>eudicotyledons</taxon>
        <taxon>Gunneridae</taxon>
        <taxon>Pentapetalae</taxon>
        <taxon>rosids</taxon>
        <taxon>fabids</taxon>
        <taxon>Malpighiales</taxon>
        <taxon>Euphorbiaceae</taxon>
        <taxon>Crotonoideae</taxon>
        <taxon>Micrandreae</taxon>
        <taxon>Hevea</taxon>
    </lineage>
</organism>
<dbReference type="InterPro" id="IPR046347">
    <property type="entry name" value="bZIP_sf"/>
</dbReference>
<dbReference type="PANTHER" id="PTHR22952">
    <property type="entry name" value="CAMP-RESPONSE ELEMENT BINDING PROTEIN-RELATED"/>
    <property type="match status" value="1"/>
</dbReference>
<evidence type="ECO:0000256" key="4">
    <source>
        <dbReference type="SAM" id="Coils"/>
    </source>
</evidence>
<dbReference type="GO" id="GO:0003700">
    <property type="term" value="F:DNA-binding transcription factor activity"/>
    <property type="evidence" value="ECO:0007669"/>
    <property type="project" value="InterPro"/>
</dbReference>
<dbReference type="SUPFAM" id="SSF57959">
    <property type="entry name" value="Leucine zipper domain"/>
    <property type="match status" value="1"/>
</dbReference>
<dbReference type="PROSITE" id="PS50217">
    <property type="entry name" value="BZIP"/>
    <property type="match status" value="1"/>
</dbReference>
<protein>
    <submittedName>
        <fullName evidence="7">BZIP family protein</fullName>
    </submittedName>
</protein>
<evidence type="ECO:0000256" key="2">
    <source>
        <dbReference type="ARBA" id="ARBA00023125"/>
    </source>
</evidence>
<dbReference type="InterPro" id="IPR043452">
    <property type="entry name" value="BZIP46-like"/>
</dbReference>
<dbReference type="CDD" id="cd14707">
    <property type="entry name" value="bZIP_plant_BZIP46"/>
    <property type="match status" value="1"/>
</dbReference>
<dbReference type="Gene3D" id="1.20.5.170">
    <property type="match status" value="1"/>
</dbReference>
<evidence type="ECO:0000259" key="6">
    <source>
        <dbReference type="PROSITE" id="PS50217"/>
    </source>
</evidence>
<keyword evidence="3" id="KW-0539">Nucleus</keyword>
<dbReference type="Pfam" id="PF00170">
    <property type="entry name" value="bZIP_1"/>
    <property type="match status" value="1"/>
</dbReference>
<proteinExistence type="evidence at transcript level"/>
<feature type="domain" description="BZIP" evidence="6">
    <location>
        <begin position="217"/>
        <end position="262"/>
    </location>
</feature>
<evidence type="ECO:0000256" key="1">
    <source>
        <dbReference type="ARBA" id="ARBA00004123"/>
    </source>
</evidence>
<feature type="region of interest" description="Disordered" evidence="5">
    <location>
        <begin position="1"/>
        <end position="25"/>
    </location>
</feature>
<evidence type="ECO:0000256" key="5">
    <source>
        <dbReference type="SAM" id="MobiDB-lite"/>
    </source>
</evidence>
<dbReference type="AlphaFoldDB" id="A0A2L1CF22"/>
<dbReference type="PROSITE" id="PS00036">
    <property type="entry name" value="BZIP_BASIC"/>
    <property type="match status" value="1"/>
</dbReference>
<dbReference type="GO" id="GO:0045893">
    <property type="term" value="P:positive regulation of DNA-templated transcription"/>
    <property type="evidence" value="ECO:0007669"/>
    <property type="project" value="InterPro"/>
</dbReference>
<comment type="subcellular location">
    <subcellularLocation>
        <location evidence="1">Nucleus</location>
    </subcellularLocation>
</comment>
<dbReference type="GO" id="GO:0003677">
    <property type="term" value="F:DNA binding"/>
    <property type="evidence" value="ECO:0007669"/>
    <property type="project" value="UniProtKB-KW"/>
</dbReference>
<dbReference type="SMART" id="SM00338">
    <property type="entry name" value="BRLZ"/>
    <property type="match status" value="1"/>
</dbReference>
<gene>
    <name evidence="7" type="primary">bZIP40</name>
</gene>